<dbReference type="OrthoDB" id="180474at2"/>
<dbReference type="Pfam" id="PF00501">
    <property type="entry name" value="AMP-binding"/>
    <property type="match status" value="1"/>
</dbReference>
<proteinExistence type="inferred from homology"/>
<gene>
    <name evidence="3" type="ORF">BGE01nite_36680</name>
</gene>
<dbReference type="Gene3D" id="3.40.50.12780">
    <property type="entry name" value="N-terminal domain of ligase-like"/>
    <property type="match status" value="1"/>
</dbReference>
<sequence length="400" mass="43621">MFGERWKQILSQKGGETALWHPEGALTFRELEDRARAQPPLLCPKLGEYHLAQGDGLDVMLALLAGFLTDKPVQVVEKDRQRRVPHSVPEEKAALIKQTVGSSGVRRCQFFSFDQIAADVHRLHAALGLGDHDVALAPLSVAHSFGLTTTVLQTLLHGVPTHWLPTPFPTGMIEALAQHERVFLPGVPAMWKAWLISGLELNHVSLAVSAGSSLSLELESRVKEVFGLKLHNLYGTSECGAISYDGSLDLRTSPQDLGDLLPDIKAHTDMEGRLRVISDAVGMGYDEELSGEVFSTPEHLTWDVIEVSDGRLVLDRCVGAGINVASRKLSPGEIAAKIREATGISPVTISGTPSRDPERVQDVECTIGVPKSELTHDFKARACAALAPWEVPRRWVAQEK</sequence>
<protein>
    <recommendedName>
        <fullName evidence="2">AMP-dependent synthetase/ligase domain-containing protein</fullName>
    </recommendedName>
</protein>
<dbReference type="SUPFAM" id="SSF56801">
    <property type="entry name" value="Acetyl-CoA synthetase-like"/>
    <property type="match status" value="1"/>
</dbReference>
<evidence type="ECO:0000259" key="2">
    <source>
        <dbReference type="Pfam" id="PF00501"/>
    </source>
</evidence>
<dbReference type="PANTHER" id="PTHR43201">
    <property type="entry name" value="ACYL-COA SYNTHETASE"/>
    <property type="match status" value="1"/>
</dbReference>
<keyword evidence="4" id="KW-1185">Reference proteome</keyword>
<dbReference type="Proteomes" id="UP000321577">
    <property type="component" value="Unassembled WGS sequence"/>
</dbReference>
<reference evidence="3 4" key="1">
    <citation type="submission" date="2019-07" db="EMBL/GenBank/DDBJ databases">
        <title>Whole genome shotgun sequence of Brevifollis gellanilyticus NBRC 108608.</title>
        <authorList>
            <person name="Hosoyama A."/>
            <person name="Uohara A."/>
            <person name="Ohji S."/>
            <person name="Ichikawa N."/>
        </authorList>
    </citation>
    <scope>NUCLEOTIDE SEQUENCE [LARGE SCALE GENOMIC DNA]</scope>
    <source>
        <strain evidence="3 4">NBRC 108608</strain>
    </source>
</reference>
<evidence type="ECO:0000256" key="1">
    <source>
        <dbReference type="ARBA" id="ARBA00006432"/>
    </source>
</evidence>
<dbReference type="AlphaFoldDB" id="A0A512MCC4"/>
<dbReference type="InterPro" id="IPR042099">
    <property type="entry name" value="ANL_N_sf"/>
</dbReference>
<feature type="domain" description="AMP-dependent synthetase/ligase" evidence="2">
    <location>
        <begin position="77"/>
        <end position="265"/>
    </location>
</feature>
<name>A0A512MCC4_9BACT</name>
<organism evidence="3 4">
    <name type="scientific">Brevifollis gellanilyticus</name>
    <dbReference type="NCBI Taxonomy" id="748831"/>
    <lineage>
        <taxon>Bacteria</taxon>
        <taxon>Pseudomonadati</taxon>
        <taxon>Verrucomicrobiota</taxon>
        <taxon>Verrucomicrobiia</taxon>
        <taxon>Verrucomicrobiales</taxon>
        <taxon>Verrucomicrobiaceae</taxon>
    </lineage>
</organism>
<comment type="similarity">
    <text evidence="1">Belongs to the ATP-dependent AMP-binding enzyme family.</text>
</comment>
<comment type="caution">
    <text evidence="3">The sequence shown here is derived from an EMBL/GenBank/DDBJ whole genome shotgun (WGS) entry which is preliminary data.</text>
</comment>
<evidence type="ECO:0000313" key="3">
    <source>
        <dbReference type="EMBL" id="GEP44377.1"/>
    </source>
</evidence>
<dbReference type="PANTHER" id="PTHR43201:SF8">
    <property type="entry name" value="ACYL-COA SYNTHETASE FAMILY MEMBER 3"/>
    <property type="match status" value="1"/>
</dbReference>
<evidence type="ECO:0000313" key="4">
    <source>
        <dbReference type="Proteomes" id="UP000321577"/>
    </source>
</evidence>
<dbReference type="RefSeq" id="WP_146852265.1">
    <property type="nucleotide sequence ID" value="NZ_BKAG01000029.1"/>
</dbReference>
<dbReference type="InterPro" id="IPR000873">
    <property type="entry name" value="AMP-dep_synth/lig_dom"/>
</dbReference>
<dbReference type="GO" id="GO:0031956">
    <property type="term" value="F:medium-chain fatty acid-CoA ligase activity"/>
    <property type="evidence" value="ECO:0007669"/>
    <property type="project" value="TreeGrafter"/>
</dbReference>
<dbReference type="EMBL" id="BKAG01000029">
    <property type="protein sequence ID" value="GEP44377.1"/>
    <property type="molecule type" value="Genomic_DNA"/>
</dbReference>
<accession>A0A512MCC4</accession>
<dbReference type="GO" id="GO:0006631">
    <property type="term" value="P:fatty acid metabolic process"/>
    <property type="evidence" value="ECO:0007669"/>
    <property type="project" value="TreeGrafter"/>
</dbReference>